<dbReference type="InterPro" id="IPR008591">
    <property type="entry name" value="GINS_Sld5"/>
</dbReference>
<evidence type="ECO:0000256" key="4">
    <source>
        <dbReference type="SAM" id="MobiDB-lite"/>
    </source>
</evidence>
<dbReference type="InterPro" id="IPR021151">
    <property type="entry name" value="GINS_A"/>
</dbReference>
<dbReference type="OrthoDB" id="338231at2759"/>
<keyword evidence="2" id="KW-0235">DNA replication</keyword>
<sequence length="193" mass="22077">MDSPFPHDPPSRYAYPPADPDAMEPDIDAMLDGALGSYGQTDEGPDGDFRNEDVRLLAQAWANEKQAPELLPYEDQLVGDLTEMVQNQLQLIEAVQEENSDQAFLAMLYQHEVERVKFVLRSYLKTRLRKLERHVLWYTASNDYQVRMAPGERAFAARYRALFTSHMQRACLNHLPESLRALDDTNGNVSMSK</sequence>
<dbReference type="Pfam" id="PF05916">
    <property type="entry name" value="Sld5"/>
    <property type="match status" value="1"/>
</dbReference>
<evidence type="ECO:0000313" key="7">
    <source>
        <dbReference type="Proteomes" id="UP001150569"/>
    </source>
</evidence>
<dbReference type="Proteomes" id="UP001150569">
    <property type="component" value="Unassembled WGS sequence"/>
</dbReference>
<dbReference type="GO" id="GO:0006261">
    <property type="term" value="P:DNA-templated DNA replication"/>
    <property type="evidence" value="ECO:0007669"/>
    <property type="project" value="InterPro"/>
</dbReference>
<dbReference type="InterPro" id="IPR036224">
    <property type="entry name" value="GINS_bundle-like_dom_sf"/>
</dbReference>
<evidence type="ECO:0000259" key="5">
    <source>
        <dbReference type="Pfam" id="PF05916"/>
    </source>
</evidence>
<evidence type="ECO:0000256" key="2">
    <source>
        <dbReference type="ARBA" id="ARBA00022705"/>
    </source>
</evidence>
<keyword evidence="7" id="KW-1185">Reference proteome</keyword>
<gene>
    <name evidence="6" type="primary">SLD5_2</name>
    <name evidence="6" type="ORF">IWQ60_009957</name>
</gene>
<dbReference type="PANTHER" id="PTHR21206">
    <property type="entry name" value="SLD5 PROTEIN"/>
    <property type="match status" value="1"/>
</dbReference>
<name>A0A9W7ZLA9_9FUNG</name>
<protein>
    <submittedName>
        <fullName evidence="6">GINS complex subunit</fullName>
    </submittedName>
</protein>
<dbReference type="GO" id="GO:0000727">
    <property type="term" value="P:double-strand break repair via break-induced replication"/>
    <property type="evidence" value="ECO:0007669"/>
    <property type="project" value="TreeGrafter"/>
</dbReference>
<dbReference type="PANTHER" id="PTHR21206:SF0">
    <property type="entry name" value="DNA REPLICATION COMPLEX GINS PROTEIN SLD5"/>
    <property type="match status" value="1"/>
</dbReference>
<evidence type="ECO:0000313" key="6">
    <source>
        <dbReference type="EMBL" id="KAJ1911818.1"/>
    </source>
</evidence>
<proteinExistence type="predicted"/>
<dbReference type="GO" id="GO:0000811">
    <property type="term" value="C:GINS complex"/>
    <property type="evidence" value="ECO:0007669"/>
    <property type="project" value="TreeGrafter"/>
</dbReference>
<dbReference type="SUPFAM" id="SSF158573">
    <property type="entry name" value="GINS helical bundle-like"/>
    <property type="match status" value="1"/>
</dbReference>
<accession>A0A9W7ZLA9</accession>
<organism evidence="6 7">
    <name type="scientific">Tieghemiomyces parasiticus</name>
    <dbReference type="NCBI Taxonomy" id="78921"/>
    <lineage>
        <taxon>Eukaryota</taxon>
        <taxon>Fungi</taxon>
        <taxon>Fungi incertae sedis</taxon>
        <taxon>Zoopagomycota</taxon>
        <taxon>Kickxellomycotina</taxon>
        <taxon>Dimargaritomycetes</taxon>
        <taxon>Dimargaritales</taxon>
        <taxon>Dimargaritaceae</taxon>
        <taxon>Tieghemiomyces</taxon>
    </lineage>
</organism>
<evidence type="ECO:0000256" key="3">
    <source>
        <dbReference type="ARBA" id="ARBA00023242"/>
    </source>
</evidence>
<dbReference type="AlphaFoldDB" id="A0A9W7ZLA9"/>
<evidence type="ECO:0000256" key="1">
    <source>
        <dbReference type="ARBA" id="ARBA00004123"/>
    </source>
</evidence>
<feature type="domain" description="GINS subunit" evidence="5">
    <location>
        <begin position="94"/>
        <end position="168"/>
    </location>
</feature>
<keyword evidence="3" id="KW-0539">Nucleus</keyword>
<dbReference type="InterPro" id="IPR038749">
    <property type="entry name" value="Sld5_GINS_A"/>
</dbReference>
<comment type="subcellular location">
    <subcellularLocation>
        <location evidence="1">Nucleus</location>
    </subcellularLocation>
</comment>
<feature type="region of interest" description="Disordered" evidence="4">
    <location>
        <begin position="1"/>
        <end position="50"/>
    </location>
</feature>
<dbReference type="CDD" id="cd11711">
    <property type="entry name" value="GINS_A_Sld5"/>
    <property type="match status" value="1"/>
</dbReference>
<comment type="caution">
    <text evidence="6">The sequence shown here is derived from an EMBL/GenBank/DDBJ whole genome shotgun (WGS) entry which is preliminary data.</text>
</comment>
<dbReference type="EMBL" id="JANBPT010000890">
    <property type="protein sequence ID" value="KAJ1911818.1"/>
    <property type="molecule type" value="Genomic_DNA"/>
</dbReference>
<reference evidence="6" key="1">
    <citation type="submission" date="2022-07" db="EMBL/GenBank/DDBJ databases">
        <title>Phylogenomic reconstructions and comparative analyses of Kickxellomycotina fungi.</title>
        <authorList>
            <person name="Reynolds N.K."/>
            <person name="Stajich J.E."/>
            <person name="Barry K."/>
            <person name="Grigoriev I.V."/>
            <person name="Crous P."/>
            <person name="Smith M.E."/>
        </authorList>
    </citation>
    <scope>NUCLEOTIDE SEQUENCE</scope>
    <source>
        <strain evidence="6">RSA 861</strain>
    </source>
</reference>
<dbReference type="Gene3D" id="1.20.58.1030">
    <property type="match status" value="1"/>
</dbReference>